<dbReference type="InterPro" id="IPR031168">
    <property type="entry name" value="G_TrmE"/>
</dbReference>
<dbReference type="InterPro" id="IPR025867">
    <property type="entry name" value="MnmE_helical"/>
</dbReference>
<dbReference type="InterPro" id="IPR027368">
    <property type="entry name" value="MnmE_dom2"/>
</dbReference>
<dbReference type="SUPFAM" id="SSF52540">
    <property type="entry name" value="P-loop containing nucleoside triphosphate hydrolases"/>
    <property type="match status" value="1"/>
</dbReference>
<keyword evidence="4" id="KW-1185">Reference proteome</keyword>
<name>A0AAF0EUL3_9BASI</name>
<dbReference type="InterPro" id="IPR006073">
    <property type="entry name" value="GTP-bd"/>
</dbReference>
<evidence type="ECO:0000313" key="4">
    <source>
        <dbReference type="Proteomes" id="UP001219933"/>
    </source>
</evidence>
<feature type="domain" description="G" evidence="1">
    <location>
        <begin position="121"/>
        <end position="220"/>
    </location>
</feature>
<dbReference type="SUPFAM" id="SSF116878">
    <property type="entry name" value="TrmE connector domain"/>
    <property type="match status" value="1"/>
</dbReference>
<evidence type="ECO:0000313" key="3">
    <source>
        <dbReference type="EMBL" id="WFD34849.1"/>
    </source>
</evidence>
<dbReference type="PANTHER" id="PTHR42714">
    <property type="entry name" value="TRNA MODIFICATION GTPASE GTPBP3"/>
    <property type="match status" value="1"/>
</dbReference>
<dbReference type="GO" id="GO:0030488">
    <property type="term" value="P:tRNA methylation"/>
    <property type="evidence" value="ECO:0007669"/>
    <property type="project" value="TreeGrafter"/>
</dbReference>
<dbReference type="Pfam" id="PF01926">
    <property type="entry name" value="MMR_HSR1"/>
    <property type="match status" value="1"/>
</dbReference>
<dbReference type="CDD" id="cd04164">
    <property type="entry name" value="trmE"/>
    <property type="match status" value="1"/>
</dbReference>
<protein>
    <submittedName>
        <fullName evidence="3">Mitochondrial splicing system protein</fullName>
    </submittedName>
</protein>
<dbReference type="InterPro" id="IPR027417">
    <property type="entry name" value="P-loop_NTPase"/>
</dbReference>
<gene>
    <name evidence="3" type="primary">MSS1</name>
    <name evidence="3" type="ORF">MCUN1_001693</name>
</gene>
<dbReference type="PANTHER" id="PTHR42714:SF2">
    <property type="entry name" value="TRNA MODIFICATION GTPASE GTPBP3, MITOCHONDRIAL"/>
    <property type="match status" value="1"/>
</dbReference>
<feature type="domain" description="MnmE helical" evidence="2">
    <location>
        <begin position="26"/>
        <end position="345"/>
    </location>
</feature>
<dbReference type="InterPro" id="IPR005225">
    <property type="entry name" value="Small_GTP-bd"/>
</dbReference>
<dbReference type="Gene3D" id="1.20.120.430">
    <property type="entry name" value="tRNA modification GTPase MnmE domain 2"/>
    <property type="match status" value="1"/>
</dbReference>
<evidence type="ECO:0000259" key="2">
    <source>
        <dbReference type="Pfam" id="PF12631"/>
    </source>
</evidence>
<dbReference type="Pfam" id="PF12631">
    <property type="entry name" value="MnmE_helical"/>
    <property type="match status" value="1"/>
</dbReference>
<dbReference type="Proteomes" id="UP001219933">
    <property type="component" value="Chromosome 2"/>
</dbReference>
<organism evidence="3 4">
    <name type="scientific">Malassezia cuniculi</name>
    <dbReference type="NCBI Taxonomy" id="948313"/>
    <lineage>
        <taxon>Eukaryota</taxon>
        <taxon>Fungi</taxon>
        <taxon>Dikarya</taxon>
        <taxon>Basidiomycota</taxon>
        <taxon>Ustilaginomycotina</taxon>
        <taxon>Malasseziomycetes</taxon>
        <taxon>Malasseziales</taxon>
        <taxon>Malasseziaceae</taxon>
        <taxon>Malassezia</taxon>
    </lineage>
</organism>
<dbReference type="GO" id="GO:0005739">
    <property type="term" value="C:mitochondrion"/>
    <property type="evidence" value="ECO:0007669"/>
    <property type="project" value="TreeGrafter"/>
</dbReference>
<dbReference type="GO" id="GO:0005525">
    <property type="term" value="F:GTP binding"/>
    <property type="evidence" value="ECO:0007669"/>
    <property type="project" value="InterPro"/>
</dbReference>
<proteinExistence type="predicted"/>
<reference evidence="3" key="1">
    <citation type="submission" date="2023-03" db="EMBL/GenBank/DDBJ databases">
        <title>Mating type loci evolution in Malassezia.</title>
        <authorList>
            <person name="Coelho M.A."/>
        </authorList>
    </citation>
    <scope>NUCLEOTIDE SEQUENCE</scope>
    <source>
        <strain evidence="3">CBS 11721</strain>
    </source>
</reference>
<evidence type="ECO:0000259" key="1">
    <source>
        <dbReference type="Pfam" id="PF01926"/>
    </source>
</evidence>
<dbReference type="Gene3D" id="3.40.50.300">
    <property type="entry name" value="P-loop containing nucleotide triphosphate hydrolases"/>
    <property type="match status" value="1"/>
</dbReference>
<accession>A0AAF0EUL3</accession>
<sequence>MKGDIRPAKPGEFTRRAYDAGKMDLNSCEALDALLRAETTAQRRLALSAVNGSQTRAYERIRAQLLTCMAHVEALIDFSEEDSVDDRVWPIIVSEIDALRTLLRSEVTGRTYADLVTDGIRVVLYGRPNAGKSSLLNRLARRDAAIVSARPGTTRDVIQVSLEIGGHRVLLSDTAGLRLDETDDEIERIGMERTKSELAAADIPILVCTPQDVAESENELQGGYLYINKMDTYSGTLAAPSQATVWKGNTVADGGLDELMSGLEKAIKERVAQQDLSPLVTQTRHRHLLVQVLECLDNFAACTQSDVDLVVAAEELRHAADLVGDITGVSLTSDQVLGEIFGRFCIGK</sequence>
<dbReference type="GO" id="GO:0002098">
    <property type="term" value="P:tRNA wobble uridine modification"/>
    <property type="evidence" value="ECO:0007669"/>
    <property type="project" value="TreeGrafter"/>
</dbReference>
<dbReference type="NCBIfam" id="TIGR00231">
    <property type="entry name" value="small_GTP"/>
    <property type="match status" value="1"/>
</dbReference>
<dbReference type="EMBL" id="CP119878">
    <property type="protein sequence ID" value="WFD34849.1"/>
    <property type="molecule type" value="Genomic_DNA"/>
</dbReference>
<dbReference type="AlphaFoldDB" id="A0AAF0EUL3"/>